<evidence type="ECO:0000256" key="2">
    <source>
        <dbReference type="SAM" id="MobiDB-lite"/>
    </source>
</evidence>
<dbReference type="GO" id="GO:0019899">
    <property type="term" value="F:enzyme binding"/>
    <property type="evidence" value="ECO:0007669"/>
    <property type="project" value="UniProtKB-ARBA"/>
</dbReference>
<dbReference type="InterPro" id="IPR001878">
    <property type="entry name" value="Znf_CCHC"/>
</dbReference>
<keyword evidence="1" id="KW-0479">Metal-binding</keyword>
<dbReference type="Proteomes" id="UP000030665">
    <property type="component" value="Unassembled WGS sequence"/>
</dbReference>
<feature type="domain" description="CCHC-type" evidence="3">
    <location>
        <begin position="217"/>
        <end position="232"/>
    </location>
</feature>
<evidence type="ECO:0000313" key="5">
    <source>
        <dbReference type="Proteomes" id="UP000030665"/>
    </source>
</evidence>
<evidence type="ECO:0000259" key="3">
    <source>
        <dbReference type="PROSITE" id="PS50158"/>
    </source>
</evidence>
<dbReference type="InterPro" id="IPR036875">
    <property type="entry name" value="Znf_CCHC_sf"/>
</dbReference>
<dbReference type="EMBL" id="HG806564">
    <property type="protein sequence ID" value="CDW59346.1"/>
    <property type="molecule type" value="Genomic_DNA"/>
</dbReference>
<keyword evidence="1" id="KW-0862">Zinc</keyword>
<feature type="domain" description="CCHC-type" evidence="3">
    <location>
        <begin position="238"/>
        <end position="253"/>
    </location>
</feature>
<evidence type="ECO:0000313" key="4">
    <source>
        <dbReference type="EMBL" id="CDW59346.1"/>
    </source>
</evidence>
<sequence length="410" mass="45744">MTKPYNGSLEAFDLTAGIDGWEDWIERLGFFPEANNLPVACLRSLLFTHCRPALYRLVKEAVAPEKPDTKSFDELVQAIRTRFDPIPGVYPARAEFYSRKQLPGESVATFMANLRRLAGRCQFEAAPTVGDRIDFQLQDQFLIGMSDGATRRRVLRGPKITIKELYNAALTGESAIEQSNLIDSHSAPLRQATTHAMANKRQTKVSRQNVPFSEPTKCWRCGANGHSPDTCRFKRSQCYRCGKLGHVSRACRSSLPPTAPTSSQRSARLNGECQQKEVHALAEEPHRGDEPTSDSVEDLSISQNSIMVFNTNEEVTGHTAVERATTISLIVNNVEIEFEIDSGSALTLISQEMFHRLWKGNLPALRKSTRDLDIFVLRKGGQPLLGRAWFRPLNIGLHVPAHQVSASSER</sequence>
<evidence type="ECO:0000256" key="1">
    <source>
        <dbReference type="PROSITE-ProRule" id="PRU00047"/>
    </source>
</evidence>
<dbReference type="SMART" id="SM00343">
    <property type="entry name" value="ZnF_C2HC"/>
    <property type="match status" value="2"/>
</dbReference>
<keyword evidence="1" id="KW-0863">Zinc-finger</keyword>
<dbReference type="STRING" id="36087.A0A077ZG71"/>
<keyword evidence="5" id="KW-1185">Reference proteome</keyword>
<dbReference type="Pfam" id="PF00098">
    <property type="entry name" value="zf-CCHC"/>
    <property type="match status" value="1"/>
</dbReference>
<feature type="non-terminal residue" evidence="4">
    <location>
        <position position="410"/>
    </location>
</feature>
<feature type="region of interest" description="Disordered" evidence="2">
    <location>
        <begin position="252"/>
        <end position="272"/>
    </location>
</feature>
<protein>
    <submittedName>
        <fullName evidence="4">Zf-CCHC domain containing protein</fullName>
    </submittedName>
</protein>
<dbReference type="OrthoDB" id="5870688at2759"/>
<dbReference type="AlphaFoldDB" id="A0A077ZG71"/>
<reference evidence="4" key="2">
    <citation type="submission" date="2014-03" db="EMBL/GenBank/DDBJ databases">
        <title>The whipworm genome and dual-species transcriptomics of an intimate host-pathogen interaction.</title>
        <authorList>
            <person name="Foth B.J."/>
            <person name="Tsai I.J."/>
            <person name="Reid A.J."/>
            <person name="Bancroft A.J."/>
            <person name="Nichol S."/>
            <person name="Tracey A."/>
            <person name="Holroyd N."/>
            <person name="Cotton J.A."/>
            <person name="Stanley E.J."/>
            <person name="Zarowiecki M."/>
            <person name="Liu J.Z."/>
            <person name="Huckvale T."/>
            <person name="Cooper P.J."/>
            <person name="Grencis R.K."/>
            <person name="Berriman M."/>
        </authorList>
    </citation>
    <scope>NUCLEOTIDE SEQUENCE [LARGE SCALE GENOMIC DNA]</scope>
</reference>
<name>A0A077ZG71_TRITR</name>
<dbReference type="InterPro" id="IPR021109">
    <property type="entry name" value="Peptidase_aspartic_dom_sf"/>
</dbReference>
<proteinExistence type="predicted"/>
<dbReference type="GO" id="GO:0008270">
    <property type="term" value="F:zinc ion binding"/>
    <property type="evidence" value="ECO:0007669"/>
    <property type="project" value="UniProtKB-KW"/>
</dbReference>
<dbReference type="PANTHER" id="PTHR33198">
    <property type="entry name" value="ANK_REP_REGION DOMAIN-CONTAINING PROTEIN-RELATED"/>
    <property type="match status" value="1"/>
</dbReference>
<dbReference type="PANTHER" id="PTHR33198:SF19">
    <property type="entry name" value="CCHC-TYPE DOMAIN-CONTAINING PROTEIN"/>
    <property type="match status" value="1"/>
</dbReference>
<dbReference type="GO" id="GO:0003676">
    <property type="term" value="F:nucleic acid binding"/>
    <property type="evidence" value="ECO:0007669"/>
    <property type="project" value="InterPro"/>
</dbReference>
<dbReference type="Gene3D" id="4.10.60.10">
    <property type="entry name" value="Zinc finger, CCHC-type"/>
    <property type="match status" value="1"/>
</dbReference>
<dbReference type="PROSITE" id="PS50158">
    <property type="entry name" value="ZF_CCHC"/>
    <property type="match status" value="2"/>
</dbReference>
<reference evidence="4" key="1">
    <citation type="submission" date="2014-01" db="EMBL/GenBank/DDBJ databases">
        <authorList>
            <person name="Aslett M."/>
        </authorList>
    </citation>
    <scope>NUCLEOTIDE SEQUENCE</scope>
</reference>
<gene>
    <name evidence="4" type="ORF">TTRE_0000767801</name>
</gene>
<dbReference type="SUPFAM" id="SSF57756">
    <property type="entry name" value="Retrovirus zinc finger-like domains"/>
    <property type="match status" value="1"/>
</dbReference>
<accession>A0A077ZG71</accession>
<organism evidence="4 5">
    <name type="scientific">Trichuris trichiura</name>
    <name type="common">Whipworm</name>
    <name type="synonym">Trichocephalus trichiurus</name>
    <dbReference type="NCBI Taxonomy" id="36087"/>
    <lineage>
        <taxon>Eukaryota</taxon>
        <taxon>Metazoa</taxon>
        <taxon>Ecdysozoa</taxon>
        <taxon>Nematoda</taxon>
        <taxon>Enoplea</taxon>
        <taxon>Dorylaimia</taxon>
        <taxon>Trichinellida</taxon>
        <taxon>Trichuridae</taxon>
        <taxon>Trichuris</taxon>
    </lineage>
</organism>
<dbReference type="SUPFAM" id="SSF50630">
    <property type="entry name" value="Acid proteases"/>
    <property type="match status" value="1"/>
</dbReference>